<comment type="caution">
    <text evidence="1">The sequence shown here is derived from an EMBL/GenBank/DDBJ whole genome shotgun (WGS) entry which is preliminary data.</text>
</comment>
<dbReference type="EMBL" id="BMLG01000010">
    <property type="protein sequence ID" value="GGM33655.1"/>
    <property type="molecule type" value="Genomic_DNA"/>
</dbReference>
<sequence length="98" mass="11741">MWWFLLILILMFGLFKLFNWIMGYQKGNIILDLDDRYFNWNEHVKATKVELEEQGRVVVYNGNGEFIIDGKKYLMIERNVRMGVPLQRTILKLQKDGN</sequence>
<evidence type="ECO:0000313" key="1">
    <source>
        <dbReference type="EMBL" id="GGM33655.1"/>
    </source>
</evidence>
<dbReference type="RefSeq" id="WP_117155297.1">
    <property type="nucleotide sequence ID" value="NZ_BMLG01000010.1"/>
</dbReference>
<evidence type="ECO:0000313" key="2">
    <source>
        <dbReference type="Proteomes" id="UP000618460"/>
    </source>
</evidence>
<keyword evidence="2" id="KW-1185">Reference proteome</keyword>
<name>A0A917WVF3_9BACI</name>
<dbReference type="Proteomes" id="UP000618460">
    <property type="component" value="Unassembled WGS sequence"/>
</dbReference>
<dbReference type="OrthoDB" id="2969827at2"/>
<reference evidence="1" key="1">
    <citation type="journal article" date="2014" name="Int. J. Syst. Evol. Microbiol.">
        <title>Complete genome sequence of Corynebacterium casei LMG S-19264T (=DSM 44701T), isolated from a smear-ripened cheese.</title>
        <authorList>
            <consortium name="US DOE Joint Genome Institute (JGI-PGF)"/>
            <person name="Walter F."/>
            <person name="Albersmeier A."/>
            <person name="Kalinowski J."/>
            <person name="Ruckert C."/>
        </authorList>
    </citation>
    <scope>NUCLEOTIDE SEQUENCE</scope>
    <source>
        <strain evidence="1">CGMCC 1.6333</strain>
    </source>
</reference>
<reference evidence="1" key="2">
    <citation type="submission" date="2020-09" db="EMBL/GenBank/DDBJ databases">
        <authorList>
            <person name="Sun Q."/>
            <person name="Zhou Y."/>
        </authorList>
    </citation>
    <scope>NUCLEOTIDE SEQUENCE</scope>
    <source>
        <strain evidence="1">CGMCC 1.6333</strain>
    </source>
</reference>
<accession>A0A917WVF3</accession>
<dbReference type="AlphaFoldDB" id="A0A917WVF3"/>
<proteinExistence type="predicted"/>
<gene>
    <name evidence="1" type="ORF">GCM10011351_19590</name>
</gene>
<organism evidence="1 2">
    <name type="scientific">Paraliobacillus quinghaiensis</name>
    <dbReference type="NCBI Taxonomy" id="470815"/>
    <lineage>
        <taxon>Bacteria</taxon>
        <taxon>Bacillati</taxon>
        <taxon>Bacillota</taxon>
        <taxon>Bacilli</taxon>
        <taxon>Bacillales</taxon>
        <taxon>Bacillaceae</taxon>
        <taxon>Paraliobacillus</taxon>
    </lineage>
</organism>
<protein>
    <submittedName>
        <fullName evidence="1">Uncharacterized protein</fullName>
    </submittedName>
</protein>